<organism evidence="2">
    <name type="scientific">Caenorhabditis brenneri</name>
    <name type="common">Nematode worm</name>
    <dbReference type="NCBI Taxonomy" id="135651"/>
    <lineage>
        <taxon>Eukaryota</taxon>
        <taxon>Metazoa</taxon>
        <taxon>Ecdysozoa</taxon>
        <taxon>Nematoda</taxon>
        <taxon>Chromadorea</taxon>
        <taxon>Rhabditida</taxon>
        <taxon>Rhabditina</taxon>
        <taxon>Rhabditomorpha</taxon>
        <taxon>Rhabditoidea</taxon>
        <taxon>Rhabditidae</taxon>
        <taxon>Peloderinae</taxon>
        <taxon>Caenorhabditis</taxon>
    </lineage>
</organism>
<reference evidence="2" key="1">
    <citation type="submission" date="2011-07" db="EMBL/GenBank/DDBJ databases">
        <authorList>
            <consortium name="Caenorhabditis brenneri Sequencing and Analysis Consortium"/>
            <person name="Wilson R.K."/>
        </authorList>
    </citation>
    <scope>NUCLEOTIDE SEQUENCE [LARGE SCALE GENOMIC DNA]</scope>
    <source>
        <strain evidence="2">PB2801</strain>
    </source>
</reference>
<proteinExistence type="predicted"/>
<dbReference type="Proteomes" id="UP000008068">
    <property type="component" value="Unassembled WGS sequence"/>
</dbReference>
<evidence type="ECO:0000313" key="2">
    <source>
        <dbReference type="Proteomes" id="UP000008068"/>
    </source>
</evidence>
<dbReference type="STRING" id="135651.G0PK48"/>
<dbReference type="EMBL" id="GL380807">
    <property type="protein sequence ID" value="EGT31724.1"/>
    <property type="molecule type" value="Genomic_DNA"/>
</dbReference>
<dbReference type="OMA" id="PACILNE"/>
<evidence type="ECO:0000313" key="1">
    <source>
        <dbReference type="EMBL" id="EGT31724.1"/>
    </source>
</evidence>
<protein>
    <submittedName>
        <fullName evidence="1">Uncharacterized protein</fullName>
    </submittedName>
</protein>
<keyword evidence="2" id="KW-1185">Reference proteome</keyword>
<gene>
    <name evidence="1" type="ORF">CAEBREN_26054</name>
</gene>
<dbReference type="HOGENOM" id="CLU_728093_0_0_1"/>
<dbReference type="eggNOG" id="KOG1801">
    <property type="taxonomic scope" value="Eukaryota"/>
</dbReference>
<dbReference type="InParanoid" id="G0PK48"/>
<name>G0PK48_CAEBE</name>
<dbReference type="AlphaFoldDB" id="G0PK48"/>
<sequence length="380" mass="42496">MLKPLQHCLPSKLQLPVLSSLKALRAAKLQTSTDNYADTRFVHFKIIGVEDGKAGSVYVELSTAATISFKSYGVGTLVKVEGVWIEPIVATIVKLVPEDNGLKRMFIFCAPLCGIDQNTEEESLEDDMVLLDDYWPVIKSRLQEINSDICIRGFQPMNCYDPLMSPQHRFMTTEIGTAMTTGLYEASKLLNQPRLRRTPAPLLNVYALDDKSAGSVLSNTDILEFKKALGVETPTEEQYKFFERVLDPKLLLHLCEACFGSGKTATAVASSIAKVRLDSSAKVALVSQTNNATAASLHCARLPKTFDPKLRHTKARPLVIQSRNWRESKGMKRHPFDWQDVIISVFLDELKSANPRLAFGLVHFYSPFRPWNLIFQQTSG</sequence>
<accession>G0PK48</accession>